<accession>A0ABQ1J451</accession>
<keyword evidence="2" id="KW-0732">Signal</keyword>
<dbReference type="Proteomes" id="UP000628854">
    <property type="component" value="Unassembled WGS sequence"/>
</dbReference>
<dbReference type="PROSITE" id="PS51257">
    <property type="entry name" value="PROKAR_LIPOPROTEIN"/>
    <property type="match status" value="1"/>
</dbReference>
<feature type="region of interest" description="Disordered" evidence="1">
    <location>
        <begin position="190"/>
        <end position="254"/>
    </location>
</feature>
<organism evidence="3 4">
    <name type="scientific">Henriciella pelagia</name>
    <dbReference type="NCBI Taxonomy" id="1977912"/>
    <lineage>
        <taxon>Bacteria</taxon>
        <taxon>Pseudomonadati</taxon>
        <taxon>Pseudomonadota</taxon>
        <taxon>Alphaproteobacteria</taxon>
        <taxon>Hyphomonadales</taxon>
        <taxon>Hyphomonadaceae</taxon>
        <taxon>Henriciella</taxon>
    </lineage>
</organism>
<evidence type="ECO:0000256" key="1">
    <source>
        <dbReference type="SAM" id="MobiDB-lite"/>
    </source>
</evidence>
<sequence>MKHALILPAAGLLILAACASPSPDSTTGQVVSQTRSGMADAAMTPLEDLNLKRDEIPHILQEINNPYEVSTDITCDEIVAQVSALDAVLGPDFDAPKEEDDESLSDKAAGATSEGILGAVASEAGGLIPYRGWVRQLSGAKRHEAKVKRAINKGSHRRTYLKALGQMKKCDGIAAPNLAALRQNQSVVYRGDAPDGYMPEPQKVETPPEPPAKDWDLVPSDIDSYALDDVDGHTKADRKAKSASEPTSYPPIED</sequence>
<protein>
    <submittedName>
        <fullName evidence="3">Uncharacterized protein</fullName>
    </submittedName>
</protein>
<comment type="caution">
    <text evidence="3">The sequence shown here is derived from an EMBL/GenBank/DDBJ whole genome shotgun (WGS) entry which is preliminary data.</text>
</comment>
<feature type="compositionally biased region" description="Basic and acidic residues" evidence="1">
    <location>
        <begin position="230"/>
        <end position="242"/>
    </location>
</feature>
<dbReference type="EMBL" id="BMKF01000001">
    <property type="protein sequence ID" value="GGB57412.1"/>
    <property type="molecule type" value="Genomic_DNA"/>
</dbReference>
<reference evidence="4" key="1">
    <citation type="journal article" date="2019" name="Int. J. Syst. Evol. Microbiol.">
        <title>The Global Catalogue of Microorganisms (GCM) 10K type strain sequencing project: providing services to taxonomists for standard genome sequencing and annotation.</title>
        <authorList>
            <consortium name="The Broad Institute Genomics Platform"/>
            <consortium name="The Broad Institute Genome Sequencing Center for Infectious Disease"/>
            <person name="Wu L."/>
            <person name="Ma J."/>
        </authorList>
    </citation>
    <scope>NUCLEOTIDE SEQUENCE [LARGE SCALE GENOMIC DNA]</scope>
    <source>
        <strain evidence="4">CGMCC 1.15928</strain>
    </source>
</reference>
<evidence type="ECO:0000313" key="3">
    <source>
        <dbReference type="EMBL" id="GGB57412.1"/>
    </source>
</evidence>
<name>A0ABQ1J451_9PROT</name>
<feature type="chain" id="PRO_5047202778" evidence="2">
    <location>
        <begin position="20"/>
        <end position="254"/>
    </location>
</feature>
<feature type="region of interest" description="Disordered" evidence="1">
    <location>
        <begin position="91"/>
        <end position="110"/>
    </location>
</feature>
<evidence type="ECO:0000313" key="4">
    <source>
        <dbReference type="Proteomes" id="UP000628854"/>
    </source>
</evidence>
<evidence type="ECO:0000256" key="2">
    <source>
        <dbReference type="SAM" id="SignalP"/>
    </source>
</evidence>
<proteinExistence type="predicted"/>
<dbReference type="RefSeq" id="WP_084393992.1">
    <property type="nucleotide sequence ID" value="NZ_BMKF01000001.1"/>
</dbReference>
<gene>
    <name evidence="3" type="ORF">GCM10011503_02230</name>
</gene>
<feature type="signal peptide" evidence="2">
    <location>
        <begin position="1"/>
        <end position="19"/>
    </location>
</feature>
<keyword evidence="4" id="KW-1185">Reference proteome</keyword>